<evidence type="ECO:0000313" key="10">
    <source>
        <dbReference type="Proteomes" id="UP001178288"/>
    </source>
</evidence>
<feature type="transmembrane region" description="Helical" evidence="7">
    <location>
        <begin position="90"/>
        <end position="109"/>
    </location>
</feature>
<name>A0AA95MK57_9BACI</name>
<dbReference type="RefSeq" id="WP_066091286.1">
    <property type="nucleotide sequence ID" value="NZ_CP126114.1"/>
</dbReference>
<evidence type="ECO:0000256" key="4">
    <source>
        <dbReference type="ARBA" id="ARBA00022692"/>
    </source>
</evidence>
<protein>
    <submittedName>
        <fullName evidence="9">Acyltransferase</fullName>
        <ecNumber evidence="9">2.3.1.-</ecNumber>
    </submittedName>
</protein>
<dbReference type="Pfam" id="PF01757">
    <property type="entry name" value="Acyl_transf_3"/>
    <property type="match status" value="1"/>
</dbReference>
<feature type="transmembrane region" description="Helical" evidence="7">
    <location>
        <begin position="191"/>
        <end position="216"/>
    </location>
</feature>
<dbReference type="GO" id="GO:0009246">
    <property type="term" value="P:enterobacterial common antigen biosynthetic process"/>
    <property type="evidence" value="ECO:0007669"/>
    <property type="project" value="TreeGrafter"/>
</dbReference>
<dbReference type="GO" id="GO:0016413">
    <property type="term" value="F:O-acetyltransferase activity"/>
    <property type="evidence" value="ECO:0007669"/>
    <property type="project" value="TreeGrafter"/>
</dbReference>
<dbReference type="AlphaFoldDB" id="A0AA95MK57"/>
<evidence type="ECO:0000256" key="5">
    <source>
        <dbReference type="ARBA" id="ARBA00022989"/>
    </source>
</evidence>
<feature type="domain" description="Acyltransferase 3" evidence="8">
    <location>
        <begin position="10"/>
        <end position="332"/>
    </location>
</feature>
<dbReference type="EC" id="2.3.1.-" evidence="9"/>
<comment type="subcellular location">
    <subcellularLocation>
        <location evidence="1">Cell membrane</location>
        <topology evidence="1">Multi-pass membrane protein</topology>
    </subcellularLocation>
</comment>
<evidence type="ECO:0000256" key="6">
    <source>
        <dbReference type="ARBA" id="ARBA00023136"/>
    </source>
</evidence>
<dbReference type="InterPro" id="IPR002656">
    <property type="entry name" value="Acyl_transf_3_dom"/>
</dbReference>
<dbReference type="EMBL" id="CP126114">
    <property type="protein sequence ID" value="WHY85186.1"/>
    <property type="molecule type" value="Genomic_DNA"/>
</dbReference>
<feature type="transmembrane region" description="Helical" evidence="7">
    <location>
        <begin position="315"/>
        <end position="336"/>
    </location>
</feature>
<evidence type="ECO:0000256" key="3">
    <source>
        <dbReference type="ARBA" id="ARBA00022475"/>
    </source>
</evidence>
<keyword evidence="10" id="KW-1185">Reference proteome</keyword>
<feature type="transmembrane region" description="Helical" evidence="7">
    <location>
        <begin position="228"/>
        <end position="248"/>
    </location>
</feature>
<comment type="similarity">
    <text evidence="2">Belongs to the acyltransferase 3 family.</text>
</comment>
<keyword evidence="6 7" id="KW-0472">Membrane</keyword>
<proteinExistence type="inferred from homology"/>
<evidence type="ECO:0000256" key="7">
    <source>
        <dbReference type="SAM" id="Phobius"/>
    </source>
</evidence>
<reference evidence="9" key="1">
    <citation type="submission" date="2023-05" db="EMBL/GenBank/DDBJ databases">
        <title>Comparative genomics of Bacillaceae isolates and their secondary metabolite potential.</title>
        <authorList>
            <person name="Song L."/>
            <person name="Nielsen L.J."/>
            <person name="Mohite O."/>
            <person name="Xu X."/>
            <person name="Weber T."/>
            <person name="Kovacs A.T."/>
        </authorList>
    </citation>
    <scope>NUCLEOTIDE SEQUENCE</scope>
    <source>
        <strain evidence="9">XLM17</strain>
    </source>
</reference>
<sequence>MEFTKNDMKITKGVAILFMLLLHLFCRKEVNGLYDTFPIINGVPLMYYIGLFGDACVPMFCFASGYGLFVSINKEKGSIIKKNLTRIFKLLINFWIILVLFVAIGFLAGKAEILPGSPSKFFLNFFVLSNSYNGAWWFLQTYIILVFLAPPLFQVIKKYNSILLVLISGFIYVVTYIQRIKHVLDLGDNSALNMIVNASVLVGTSQLPFIIGAIFAKDKLYSKIYNKANSFSMKNALCLLGILLLVIIHAFYESMIIAPITGIAFICLFNLMDKKEGFKKILDYVGNHSTNIWLTHMFFYMTIFPKLTFALKYPILIFCWLIILCLISSYLINAIYKPIIRSIDKKKFLLNNVKRAVG</sequence>
<feature type="transmembrane region" description="Helical" evidence="7">
    <location>
        <begin position="121"/>
        <end position="149"/>
    </location>
</feature>
<organism evidence="9 10">
    <name type="scientific">Neobacillus novalis</name>
    <dbReference type="NCBI Taxonomy" id="220687"/>
    <lineage>
        <taxon>Bacteria</taxon>
        <taxon>Bacillati</taxon>
        <taxon>Bacillota</taxon>
        <taxon>Bacilli</taxon>
        <taxon>Bacillales</taxon>
        <taxon>Bacillaceae</taxon>
        <taxon>Neobacillus</taxon>
    </lineage>
</organism>
<evidence type="ECO:0000313" key="9">
    <source>
        <dbReference type="EMBL" id="WHY85186.1"/>
    </source>
</evidence>
<dbReference type="Proteomes" id="UP001178288">
    <property type="component" value="Chromosome"/>
</dbReference>
<feature type="transmembrane region" description="Helical" evidence="7">
    <location>
        <begin position="161"/>
        <end position="179"/>
    </location>
</feature>
<dbReference type="PANTHER" id="PTHR40074">
    <property type="entry name" value="O-ACETYLTRANSFERASE WECH"/>
    <property type="match status" value="1"/>
</dbReference>
<keyword evidence="3" id="KW-1003">Cell membrane</keyword>
<accession>A0AA95MK57</accession>
<evidence type="ECO:0000256" key="1">
    <source>
        <dbReference type="ARBA" id="ARBA00004651"/>
    </source>
</evidence>
<dbReference type="PANTHER" id="PTHR40074:SF2">
    <property type="entry name" value="O-ACETYLTRANSFERASE WECH"/>
    <property type="match status" value="1"/>
</dbReference>
<feature type="transmembrane region" description="Helical" evidence="7">
    <location>
        <begin position="45"/>
        <end position="69"/>
    </location>
</feature>
<keyword evidence="5 7" id="KW-1133">Transmembrane helix</keyword>
<evidence type="ECO:0000259" key="8">
    <source>
        <dbReference type="Pfam" id="PF01757"/>
    </source>
</evidence>
<dbReference type="GO" id="GO:0005886">
    <property type="term" value="C:plasma membrane"/>
    <property type="evidence" value="ECO:0007669"/>
    <property type="project" value="UniProtKB-SubCell"/>
</dbReference>
<keyword evidence="9" id="KW-0808">Transferase</keyword>
<feature type="transmembrane region" description="Helical" evidence="7">
    <location>
        <begin position="254"/>
        <end position="272"/>
    </location>
</feature>
<keyword evidence="4 7" id="KW-0812">Transmembrane</keyword>
<evidence type="ECO:0000256" key="2">
    <source>
        <dbReference type="ARBA" id="ARBA00007400"/>
    </source>
</evidence>
<dbReference type="KEGG" id="nnv:QNH39_21585"/>
<keyword evidence="9" id="KW-0012">Acyltransferase</keyword>
<gene>
    <name evidence="9" type="ORF">QNH39_21585</name>
</gene>
<feature type="transmembrane region" description="Helical" evidence="7">
    <location>
        <begin position="284"/>
        <end position="303"/>
    </location>
</feature>